<dbReference type="GO" id="GO:0006813">
    <property type="term" value="P:potassium ion transport"/>
    <property type="evidence" value="ECO:0007669"/>
    <property type="project" value="InterPro"/>
</dbReference>
<dbReference type="PANTHER" id="PTHR43833:SF11">
    <property type="entry name" value="VOLTAGE-GATED POTASSIUM CHANNEL KCH"/>
    <property type="match status" value="1"/>
</dbReference>
<dbReference type="EMBL" id="MWQO01000022">
    <property type="protein sequence ID" value="THD10756.1"/>
    <property type="molecule type" value="Genomic_DNA"/>
</dbReference>
<keyword evidence="3" id="KW-0812">Transmembrane</keyword>
<dbReference type="STRING" id="993689.GCA_002077135_01602"/>
<keyword evidence="3" id="KW-0472">Membrane</keyword>
<dbReference type="Proteomes" id="UP000307749">
    <property type="component" value="Unassembled WGS sequence"/>
</dbReference>
<feature type="domain" description="RCK N-terminal" evidence="4">
    <location>
        <begin position="274"/>
        <end position="390"/>
    </location>
</feature>
<feature type="transmembrane region" description="Helical" evidence="3">
    <location>
        <begin position="236"/>
        <end position="256"/>
    </location>
</feature>
<dbReference type="AlphaFoldDB" id="A0A4S3KPE7"/>
<dbReference type="PANTHER" id="PTHR43833">
    <property type="entry name" value="POTASSIUM CHANNEL PROTEIN 2-RELATED-RELATED"/>
    <property type="match status" value="1"/>
</dbReference>
<dbReference type="SUPFAM" id="SSF51735">
    <property type="entry name" value="NAD(P)-binding Rossmann-fold domains"/>
    <property type="match status" value="1"/>
</dbReference>
<evidence type="ECO:0000256" key="3">
    <source>
        <dbReference type="SAM" id="Phobius"/>
    </source>
</evidence>
<keyword evidence="3" id="KW-1133">Transmembrane helix</keyword>
<dbReference type="Pfam" id="PF02254">
    <property type="entry name" value="TrkA_N"/>
    <property type="match status" value="1"/>
</dbReference>
<dbReference type="InterPro" id="IPR013099">
    <property type="entry name" value="K_chnl_dom"/>
</dbReference>
<evidence type="ECO:0000313" key="6">
    <source>
        <dbReference type="Proteomes" id="UP000307749"/>
    </source>
</evidence>
<reference evidence="5 6" key="1">
    <citation type="submission" date="2017-02" db="EMBL/GenBank/DDBJ databases">
        <title>Whole genome sequencing of Metallibacterium scheffleri DSM 24874 (T).</title>
        <authorList>
            <person name="Kumar S."/>
            <person name="Patil P."/>
            <person name="Patil P.B."/>
        </authorList>
    </citation>
    <scope>NUCLEOTIDE SEQUENCE [LARGE SCALE GENOMIC DNA]</scope>
    <source>
        <strain evidence="5 6">DSM 24874</strain>
    </source>
</reference>
<sequence length="418" mass="45038">MSEASTPEPSASPPPASRRHGAARDWRKLQAQLATPLRGLRARWQEYGPQALAALLAAVIGALQLRAQIAPLLGAWQRFEQYGAPALLQIATLLALPRMLLGLGLILMAFALLARARVAWVISLLLALFSAGLALGRTHSASPVFVGGAALILLLLFYARHFRRSSLAASSIFALLSVGGLLAYGVLGSLWFGAGFDPPIRDLSGAFYFSIVTMSTVGYGDIVPHSVEARMFTVSLIVLGITVFATTLSVVIGPLVGGSIKRVLEGRMQKSQRQNHYVIIGMSSLALTLWQQLRLRNVPVTVIVAPGRPLPYPEDADRVEGDPTRDSVLREAGVAQAKAVFALREDDAENAFVVLAVKELAPGVRTIAAVNDAQHLNKIRRVQPDVLFAPQVLGSDLLVRRLFNEPVDEGTVDKLLFQ</sequence>
<feature type="region of interest" description="Disordered" evidence="2">
    <location>
        <begin position="1"/>
        <end position="22"/>
    </location>
</feature>
<evidence type="ECO:0000259" key="4">
    <source>
        <dbReference type="PROSITE" id="PS51201"/>
    </source>
</evidence>
<feature type="transmembrane region" description="Helical" evidence="3">
    <location>
        <begin position="171"/>
        <end position="194"/>
    </location>
</feature>
<dbReference type="InterPro" id="IPR036291">
    <property type="entry name" value="NAD(P)-bd_dom_sf"/>
</dbReference>
<dbReference type="GO" id="GO:0005886">
    <property type="term" value="C:plasma membrane"/>
    <property type="evidence" value="ECO:0007669"/>
    <property type="project" value="UniProtKB-SubCell"/>
</dbReference>
<comment type="subcellular location">
    <subcellularLocation>
        <location evidence="1">Cell membrane</location>
        <topology evidence="1">Multi-pass membrane protein</topology>
    </subcellularLocation>
</comment>
<feature type="transmembrane region" description="Helical" evidence="3">
    <location>
        <begin position="206"/>
        <end position="224"/>
    </location>
</feature>
<dbReference type="OrthoDB" id="9799090at2"/>
<evidence type="ECO:0000313" key="5">
    <source>
        <dbReference type="EMBL" id="THD10756.1"/>
    </source>
</evidence>
<dbReference type="InterPro" id="IPR003148">
    <property type="entry name" value="RCK_N"/>
</dbReference>
<dbReference type="NCBIfam" id="NF007828">
    <property type="entry name" value="PRK10537.1"/>
    <property type="match status" value="1"/>
</dbReference>
<accession>A0A4S3KPE7</accession>
<dbReference type="PROSITE" id="PS51201">
    <property type="entry name" value="RCK_N"/>
    <property type="match status" value="1"/>
</dbReference>
<dbReference type="SUPFAM" id="SSF81324">
    <property type="entry name" value="Voltage-gated potassium channels"/>
    <property type="match status" value="1"/>
</dbReference>
<feature type="transmembrane region" description="Helical" evidence="3">
    <location>
        <begin position="118"/>
        <end position="135"/>
    </location>
</feature>
<dbReference type="Gene3D" id="3.40.50.720">
    <property type="entry name" value="NAD(P)-binding Rossmann-like Domain"/>
    <property type="match status" value="1"/>
</dbReference>
<evidence type="ECO:0000256" key="2">
    <source>
        <dbReference type="SAM" id="MobiDB-lite"/>
    </source>
</evidence>
<gene>
    <name evidence="5" type="ORF">B1806_06980</name>
</gene>
<feature type="transmembrane region" description="Helical" evidence="3">
    <location>
        <begin position="87"/>
        <end position="111"/>
    </location>
</feature>
<dbReference type="InterPro" id="IPR050721">
    <property type="entry name" value="Trk_Ktr_HKT_K-transport"/>
</dbReference>
<name>A0A4S3KPE7_9GAMM</name>
<organism evidence="5 6">
    <name type="scientific">Metallibacterium scheffleri</name>
    <dbReference type="NCBI Taxonomy" id="993689"/>
    <lineage>
        <taxon>Bacteria</taxon>
        <taxon>Pseudomonadati</taxon>
        <taxon>Pseudomonadota</taxon>
        <taxon>Gammaproteobacteria</taxon>
        <taxon>Lysobacterales</taxon>
        <taxon>Rhodanobacteraceae</taxon>
        <taxon>Metallibacterium</taxon>
    </lineage>
</organism>
<comment type="caution">
    <text evidence="5">The sequence shown here is derived from an EMBL/GenBank/DDBJ whole genome shotgun (WGS) entry which is preliminary data.</text>
</comment>
<dbReference type="RefSeq" id="WP_081126980.1">
    <property type="nucleotide sequence ID" value="NZ_LDOS01000002.1"/>
</dbReference>
<dbReference type="Gene3D" id="1.10.287.70">
    <property type="match status" value="1"/>
</dbReference>
<protein>
    <submittedName>
        <fullName evidence="5">Potassium transporter TrkA</fullName>
    </submittedName>
</protein>
<dbReference type="Pfam" id="PF07885">
    <property type="entry name" value="Ion_trans_2"/>
    <property type="match status" value="1"/>
</dbReference>
<feature type="transmembrane region" description="Helical" evidence="3">
    <location>
        <begin position="141"/>
        <end position="159"/>
    </location>
</feature>
<evidence type="ECO:0000256" key="1">
    <source>
        <dbReference type="ARBA" id="ARBA00004651"/>
    </source>
</evidence>
<feature type="transmembrane region" description="Helical" evidence="3">
    <location>
        <begin position="47"/>
        <end position="67"/>
    </location>
</feature>
<proteinExistence type="predicted"/>
<keyword evidence="6" id="KW-1185">Reference proteome</keyword>